<keyword evidence="3" id="KW-1185">Reference proteome</keyword>
<name>A0AAF0EQM0_9BASI</name>
<protein>
    <submittedName>
        <fullName evidence="2">Hym1p</fullName>
    </submittedName>
</protein>
<dbReference type="InterPro" id="IPR011989">
    <property type="entry name" value="ARM-like"/>
</dbReference>
<dbReference type="EMBL" id="CP119877">
    <property type="protein sequence ID" value="WFD33305.1"/>
    <property type="molecule type" value="Genomic_DNA"/>
</dbReference>
<accession>A0AAF0EQM0</accession>
<gene>
    <name evidence="2" type="primary">HYM1</name>
    <name evidence="2" type="ORF">MCUN1_000118</name>
</gene>
<comment type="similarity">
    <text evidence="1">Belongs to the Mo25 family.</text>
</comment>
<dbReference type="GO" id="GO:0035556">
    <property type="term" value="P:intracellular signal transduction"/>
    <property type="evidence" value="ECO:0007669"/>
    <property type="project" value="TreeGrafter"/>
</dbReference>
<evidence type="ECO:0000313" key="2">
    <source>
        <dbReference type="EMBL" id="WFD33305.1"/>
    </source>
</evidence>
<dbReference type="Proteomes" id="UP001219933">
    <property type="component" value="Chromosome 1"/>
</dbReference>
<dbReference type="AlphaFoldDB" id="A0AAF0EQM0"/>
<sequence length="268" mass="31316">MEAMSEPVPEQVAQFAQECYAIELIEALLVAMPRLEFELRKVVVQIVVMLLQRSIGSRLPTVDYIMRHPASLFIALRGYEDAEVALNTGIILREMLQHEALAKTLLYSDDFYRFPAYIETTSFGVSCDAFANMKETLVRHRAMAAEYLREHYERFFAAYTQLLDSQNYVTKRQSVKLLAELMVDRNNYAVMMRFVSDENNLKLVMNLLRDRSRNIQYEAFHVFKVFVANPKKTPRVEAILRRNRERLLAYLADFSPERDCENNMLFTL</sequence>
<dbReference type="PANTHER" id="PTHR10182:SF3">
    <property type="entry name" value="PROTEIN MO25"/>
    <property type="match status" value="1"/>
</dbReference>
<dbReference type="Pfam" id="PF08569">
    <property type="entry name" value="Mo25"/>
    <property type="match status" value="1"/>
</dbReference>
<evidence type="ECO:0000256" key="1">
    <source>
        <dbReference type="ARBA" id="ARBA00011012"/>
    </source>
</evidence>
<proteinExistence type="inferred from homology"/>
<dbReference type="InterPro" id="IPR016024">
    <property type="entry name" value="ARM-type_fold"/>
</dbReference>
<organism evidence="2 3">
    <name type="scientific">Malassezia cuniculi</name>
    <dbReference type="NCBI Taxonomy" id="948313"/>
    <lineage>
        <taxon>Eukaryota</taxon>
        <taxon>Fungi</taxon>
        <taxon>Dikarya</taxon>
        <taxon>Basidiomycota</taxon>
        <taxon>Ustilaginomycotina</taxon>
        <taxon>Malasseziomycetes</taxon>
        <taxon>Malasseziales</taxon>
        <taxon>Malasseziaceae</taxon>
        <taxon>Malassezia</taxon>
    </lineage>
</organism>
<dbReference type="GO" id="GO:0043539">
    <property type="term" value="F:protein serine/threonine kinase activator activity"/>
    <property type="evidence" value="ECO:0007669"/>
    <property type="project" value="TreeGrafter"/>
</dbReference>
<dbReference type="InterPro" id="IPR013878">
    <property type="entry name" value="Mo25"/>
</dbReference>
<dbReference type="SUPFAM" id="SSF48371">
    <property type="entry name" value="ARM repeat"/>
    <property type="match status" value="1"/>
</dbReference>
<reference evidence="2" key="1">
    <citation type="submission" date="2023-03" db="EMBL/GenBank/DDBJ databases">
        <title>Mating type loci evolution in Malassezia.</title>
        <authorList>
            <person name="Coelho M.A."/>
        </authorList>
    </citation>
    <scope>NUCLEOTIDE SEQUENCE</scope>
    <source>
        <strain evidence="2">CBS 11721</strain>
    </source>
</reference>
<evidence type="ECO:0000313" key="3">
    <source>
        <dbReference type="Proteomes" id="UP001219933"/>
    </source>
</evidence>
<dbReference type="Gene3D" id="1.25.10.10">
    <property type="entry name" value="Leucine-rich Repeat Variant"/>
    <property type="match status" value="1"/>
</dbReference>
<dbReference type="PANTHER" id="PTHR10182">
    <property type="entry name" value="CALCIUM-BINDING PROTEIN 39-RELATED"/>
    <property type="match status" value="1"/>
</dbReference>